<dbReference type="InterPro" id="IPR036866">
    <property type="entry name" value="RibonucZ/Hydroxyglut_hydro"/>
</dbReference>
<reference evidence="1" key="2">
    <citation type="journal article" date="2021" name="PeerJ">
        <title>Extensive microbial diversity within the chicken gut microbiome revealed by metagenomics and culture.</title>
        <authorList>
            <person name="Gilroy R."/>
            <person name="Ravi A."/>
            <person name="Getino M."/>
            <person name="Pursley I."/>
            <person name="Horton D.L."/>
            <person name="Alikhan N.F."/>
            <person name="Baker D."/>
            <person name="Gharbi K."/>
            <person name="Hall N."/>
            <person name="Watson M."/>
            <person name="Adriaenssens E.M."/>
            <person name="Foster-Nyarko E."/>
            <person name="Jarju S."/>
            <person name="Secka A."/>
            <person name="Antonio M."/>
            <person name="Oren A."/>
            <person name="Chaudhuri R.R."/>
            <person name="La Ragione R."/>
            <person name="Hildebrand F."/>
            <person name="Pallen M.J."/>
        </authorList>
    </citation>
    <scope>NUCLEOTIDE SEQUENCE</scope>
    <source>
        <strain evidence="1">6919</strain>
    </source>
</reference>
<dbReference type="AlphaFoldDB" id="A0A9D9ISL6"/>
<name>A0A9D9ISL6_9BACT</name>
<sequence length="270" mass="30608">MTDNPEITMLGTGNAMVTKCYNTCFSIKTGKGYFLVDAGGGNGILSQLEKAEIDSEQIRGMFVTHGHTDHILGAIWIIRIMAMLASQGKLKEPFIIYCHNEVKQMLDIFCQLTLKNKHLDTFGKEIIIQTVRDGEKAICCDIDFTFFDIHSTKKKQFGFRATLPDRQTLACLGDEPYNEKCRKFVEGCDWMMHEAFCLYADKDKFQPYEKHHSTALDAAKAAESLKIKNLIIYHTEDSDLAHRKVNYTAEASIAFKGHIFVPDDMETITI</sequence>
<accession>A0A9D9ISL6</accession>
<dbReference type="GO" id="GO:0042781">
    <property type="term" value="F:3'-tRNA processing endoribonuclease activity"/>
    <property type="evidence" value="ECO:0007669"/>
    <property type="project" value="TreeGrafter"/>
</dbReference>
<dbReference type="Proteomes" id="UP000823598">
    <property type="component" value="Unassembled WGS sequence"/>
</dbReference>
<gene>
    <name evidence="1" type="ORF">IAB88_08935</name>
</gene>
<comment type="caution">
    <text evidence="1">The sequence shown here is derived from an EMBL/GenBank/DDBJ whole genome shotgun (WGS) entry which is preliminary data.</text>
</comment>
<organism evidence="1 2">
    <name type="scientific">Candidatus Limisoma faecipullorum</name>
    <dbReference type="NCBI Taxonomy" id="2840854"/>
    <lineage>
        <taxon>Bacteria</taxon>
        <taxon>Pseudomonadati</taxon>
        <taxon>Bacteroidota</taxon>
        <taxon>Bacteroidia</taxon>
        <taxon>Bacteroidales</taxon>
        <taxon>Candidatus Limisoma</taxon>
    </lineage>
</organism>
<dbReference type="PANTHER" id="PTHR46018:SF2">
    <property type="entry name" value="ZINC PHOSPHODIESTERASE ELAC PROTEIN 1"/>
    <property type="match status" value="1"/>
</dbReference>
<evidence type="ECO:0000313" key="1">
    <source>
        <dbReference type="EMBL" id="MBO8477101.1"/>
    </source>
</evidence>
<dbReference type="Pfam" id="PF23023">
    <property type="entry name" value="Anti-Pycsar_Apyc1"/>
    <property type="match status" value="1"/>
</dbReference>
<dbReference type="PANTHER" id="PTHR46018">
    <property type="entry name" value="ZINC PHOSPHODIESTERASE ELAC PROTEIN 1"/>
    <property type="match status" value="1"/>
</dbReference>
<proteinExistence type="predicted"/>
<dbReference type="EMBL" id="JADIMC010000103">
    <property type="protein sequence ID" value="MBO8477101.1"/>
    <property type="molecule type" value="Genomic_DNA"/>
</dbReference>
<evidence type="ECO:0000313" key="2">
    <source>
        <dbReference type="Proteomes" id="UP000823598"/>
    </source>
</evidence>
<protein>
    <submittedName>
        <fullName evidence="1">MBL fold metallo-hydrolase</fullName>
    </submittedName>
</protein>
<reference evidence="1" key="1">
    <citation type="submission" date="2020-10" db="EMBL/GenBank/DDBJ databases">
        <authorList>
            <person name="Gilroy R."/>
        </authorList>
    </citation>
    <scope>NUCLEOTIDE SEQUENCE</scope>
    <source>
        <strain evidence="1">6919</strain>
    </source>
</reference>
<dbReference type="Gene3D" id="3.60.15.10">
    <property type="entry name" value="Ribonuclease Z/Hydroxyacylglutathione hydrolase-like"/>
    <property type="match status" value="1"/>
</dbReference>
<dbReference type="SUPFAM" id="SSF56281">
    <property type="entry name" value="Metallo-hydrolase/oxidoreductase"/>
    <property type="match status" value="1"/>
</dbReference>